<evidence type="ECO:0000259" key="3">
    <source>
        <dbReference type="Pfam" id="PF16751"/>
    </source>
</evidence>
<keyword evidence="2" id="KW-0812">Transmembrane</keyword>
<feature type="compositionally biased region" description="Pro residues" evidence="1">
    <location>
        <begin position="371"/>
        <end position="381"/>
    </location>
</feature>
<evidence type="ECO:0000313" key="5">
    <source>
        <dbReference type="Proteomes" id="UP001152755"/>
    </source>
</evidence>
<comment type="caution">
    <text evidence="4">The sequence shown here is derived from an EMBL/GenBank/DDBJ whole genome shotgun (WGS) entry which is preliminary data.</text>
</comment>
<feature type="compositionally biased region" description="Basic and acidic residues" evidence="1">
    <location>
        <begin position="1"/>
        <end position="22"/>
    </location>
</feature>
<name>A0A9X4RIX4_9ACTN</name>
<dbReference type="EMBL" id="JANRHA010000014">
    <property type="protein sequence ID" value="MDG3016551.1"/>
    <property type="molecule type" value="Genomic_DNA"/>
</dbReference>
<keyword evidence="2" id="KW-0472">Membrane</keyword>
<feature type="region of interest" description="Disordered" evidence="1">
    <location>
        <begin position="359"/>
        <end position="381"/>
    </location>
</feature>
<dbReference type="Proteomes" id="UP001152755">
    <property type="component" value="Unassembled WGS sequence"/>
</dbReference>
<evidence type="ECO:0000256" key="1">
    <source>
        <dbReference type="SAM" id="MobiDB-lite"/>
    </source>
</evidence>
<reference evidence="4" key="1">
    <citation type="submission" date="2022-08" db="EMBL/GenBank/DDBJ databases">
        <title>Genome analysis of Corynebacteriales strain.</title>
        <authorList>
            <person name="Lee S.D."/>
        </authorList>
    </citation>
    <scope>NUCLEOTIDE SEQUENCE</scope>
    <source>
        <strain evidence="4">D3-21</strain>
    </source>
</reference>
<feature type="compositionally biased region" description="Low complexity" evidence="1">
    <location>
        <begin position="34"/>
        <end position="46"/>
    </location>
</feature>
<dbReference type="Pfam" id="PF16751">
    <property type="entry name" value="RsdA_SigD_bd"/>
    <property type="match status" value="1"/>
</dbReference>
<dbReference type="Gene3D" id="6.10.250.1300">
    <property type="match status" value="1"/>
</dbReference>
<keyword evidence="2" id="KW-1133">Transmembrane helix</keyword>
<feature type="transmembrane region" description="Helical" evidence="2">
    <location>
        <begin position="124"/>
        <end position="145"/>
    </location>
</feature>
<dbReference type="RefSeq" id="WP_277829831.1">
    <property type="nucleotide sequence ID" value="NZ_JAAIVF010000001.1"/>
</dbReference>
<evidence type="ECO:0000313" key="4">
    <source>
        <dbReference type="EMBL" id="MDG3016551.1"/>
    </source>
</evidence>
<proteinExistence type="predicted"/>
<gene>
    <name evidence="4" type="ORF">NVS88_18505</name>
</gene>
<dbReference type="InterPro" id="IPR031928">
    <property type="entry name" value="RsdA_SigD-bd"/>
</dbReference>
<organism evidence="4 5">
    <name type="scientific">Speluncibacter jeojiensis</name>
    <dbReference type="NCBI Taxonomy" id="2710754"/>
    <lineage>
        <taxon>Bacteria</taxon>
        <taxon>Bacillati</taxon>
        <taxon>Actinomycetota</taxon>
        <taxon>Actinomycetes</taxon>
        <taxon>Mycobacteriales</taxon>
        <taxon>Speluncibacteraceae</taxon>
        <taxon>Speluncibacter</taxon>
    </lineage>
</organism>
<keyword evidence="5" id="KW-1185">Reference proteome</keyword>
<sequence length="381" mass="39268">MSDRNGRDKGRRRGGDDADARRPGPTGDRDDDVTAAVPPASASEPSDLAEMIRDSELIDALSGSGAVATESAEEFEVATLISQWREEILSPPMPAGPDLDAIEAAVLTEIRTTRLADRRSPRRLTSVVAAAASVTALLGGLTVLAHQSKPGDTLWGVNETLFGDQARQVAAVTDIQSDLDKAAKLISTGDVPQGLALLNNASTRMTDVNKGSTYDDLNRRRAQLWSQATGKPAAAAPLPGVTVPTAVPAPVLPTAIPTIPKIPLPTGIPGIPGLPGLLTPPTEVPSPLVVPVVPTHVPTAPELPTLQLPSVPVPTVPTEPPVTVPTLPALPTVVPTQPAKPTVSLPPVPTIVPEPPITVKPPASITIPAPKVEPVPAPTGG</sequence>
<accession>A0A9X4RIX4</accession>
<feature type="region of interest" description="Disordered" evidence="1">
    <location>
        <begin position="1"/>
        <end position="50"/>
    </location>
</feature>
<protein>
    <submittedName>
        <fullName evidence="4">Anti-sigma-D factor RsdA</fullName>
    </submittedName>
</protein>
<dbReference type="AlphaFoldDB" id="A0A9X4RIX4"/>
<feature type="domain" description="Anti-sigma-D factor RsdA sigma factor binding region" evidence="3">
    <location>
        <begin position="47"/>
        <end position="92"/>
    </location>
</feature>
<evidence type="ECO:0000256" key="2">
    <source>
        <dbReference type="SAM" id="Phobius"/>
    </source>
</evidence>